<organism evidence="3 4">
    <name type="scientific">Aspergillus heteromorphus CBS 117.55</name>
    <dbReference type="NCBI Taxonomy" id="1448321"/>
    <lineage>
        <taxon>Eukaryota</taxon>
        <taxon>Fungi</taxon>
        <taxon>Dikarya</taxon>
        <taxon>Ascomycota</taxon>
        <taxon>Pezizomycotina</taxon>
        <taxon>Eurotiomycetes</taxon>
        <taxon>Eurotiomycetidae</taxon>
        <taxon>Eurotiales</taxon>
        <taxon>Aspergillaceae</taxon>
        <taxon>Aspergillus</taxon>
        <taxon>Aspergillus subgen. Circumdati</taxon>
    </lineage>
</organism>
<dbReference type="SUPFAM" id="SSF81383">
    <property type="entry name" value="F-box domain"/>
    <property type="match status" value="1"/>
</dbReference>
<evidence type="ECO:0000256" key="1">
    <source>
        <dbReference type="SAM" id="MobiDB-lite"/>
    </source>
</evidence>
<gene>
    <name evidence="3" type="ORF">BO70DRAFT_291108</name>
</gene>
<dbReference type="InterPro" id="IPR036322">
    <property type="entry name" value="WD40_repeat_dom_sf"/>
</dbReference>
<feature type="region of interest" description="Disordered" evidence="1">
    <location>
        <begin position="408"/>
        <end position="427"/>
    </location>
</feature>
<comment type="caution">
    <text evidence="3">The sequence shown here is derived from an EMBL/GenBank/DDBJ whole genome shotgun (WGS) entry which is preliminary data.</text>
</comment>
<keyword evidence="4" id="KW-1185">Reference proteome</keyword>
<name>A0A317WCH5_9EURO</name>
<dbReference type="GeneID" id="37061623"/>
<evidence type="ECO:0000313" key="4">
    <source>
        <dbReference type="Proteomes" id="UP000247233"/>
    </source>
</evidence>
<dbReference type="VEuPathDB" id="FungiDB:BO70DRAFT_291108"/>
<dbReference type="RefSeq" id="XP_025399616.1">
    <property type="nucleotide sequence ID" value="XM_025539386.1"/>
</dbReference>
<dbReference type="Gene3D" id="2.130.10.10">
    <property type="entry name" value="YVTN repeat-like/Quinoprotein amine dehydrogenase"/>
    <property type="match status" value="1"/>
</dbReference>
<proteinExistence type="predicted"/>
<dbReference type="PROSITE" id="PS50181">
    <property type="entry name" value="FBOX"/>
    <property type="match status" value="1"/>
</dbReference>
<feature type="domain" description="F-box" evidence="2">
    <location>
        <begin position="1"/>
        <end position="45"/>
    </location>
</feature>
<dbReference type="EMBL" id="MSFL01000011">
    <property type="protein sequence ID" value="PWY82902.1"/>
    <property type="molecule type" value="Genomic_DNA"/>
</dbReference>
<dbReference type="InterPro" id="IPR015943">
    <property type="entry name" value="WD40/YVTN_repeat-like_dom_sf"/>
</dbReference>
<evidence type="ECO:0000259" key="2">
    <source>
        <dbReference type="PROSITE" id="PS50181"/>
    </source>
</evidence>
<dbReference type="OrthoDB" id="1259151at2759"/>
<dbReference type="CDD" id="cd09917">
    <property type="entry name" value="F-box_SF"/>
    <property type="match status" value="1"/>
</dbReference>
<dbReference type="STRING" id="1448321.A0A317WCH5"/>
<dbReference type="InterPro" id="IPR036047">
    <property type="entry name" value="F-box-like_dom_sf"/>
</dbReference>
<protein>
    <submittedName>
        <fullName evidence="3">F-box domain protein</fullName>
    </submittedName>
</protein>
<accession>A0A317WCH5</accession>
<sequence>MLDLLPPEILHLIAAQLPRAKDLASLAKTCRRLHEVVGPEDWHKFVATKFPGVETPPLGVEAAQALTSRARAVDKHAVVGRFLYPRPDALRLGGERALRRDNPTHGYRPALDSYEVWHGPSWNDRREVLAWGAADELFLRVTQSGANTREKWVAFNDLDHSSSLDDICGVHLLRPEHPAKESQKEHVIFARMRGELVHISIDPEDASLQYRQRFFTAGDIECTDLGPGKDPVLSAHQSDGSVFLFPTTSDEDKVWPFARLKLDNDNLSRNRYSKFLSPSLFAVGTGGIDDAIAISVLSQERVSLSRELSAEDVDFERWSFDVPIKSHVNAIAPLEATGNVFLASWGDRAVRLHDLRSNSDFEQAYRDTTDPNPIYCVQPFGHNGFVVGSGGNALVKFFDLRMTKTETYSYRDPHPGPSPATGNPNSITTGLADLSLASVHGLSHPRKGFNIFLSHPPPSSFIRATRARRIARPYRGAIYTMSSPSPSSPTIYTGIADGVVRLDFVSTDDLYGPCKEWYRNPLMLDPGNVSDWNQPDRVLEVAGYDRPETLSASLALRSQVPFVTINEENIDDEQRTGWDRRWEKIPESGAWRRR</sequence>
<dbReference type="Pfam" id="PF12937">
    <property type="entry name" value="F-box-like"/>
    <property type="match status" value="1"/>
</dbReference>
<dbReference type="Proteomes" id="UP000247233">
    <property type="component" value="Unassembled WGS sequence"/>
</dbReference>
<dbReference type="SMART" id="SM00256">
    <property type="entry name" value="FBOX"/>
    <property type="match status" value="1"/>
</dbReference>
<dbReference type="SUPFAM" id="SSF50978">
    <property type="entry name" value="WD40 repeat-like"/>
    <property type="match status" value="1"/>
</dbReference>
<evidence type="ECO:0000313" key="3">
    <source>
        <dbReference type="EMBL" id="PWY82902.1"/>
    </source>
</evidence>
<reference evidence="3 4" key="1">
    <citation type="submission" date="2016-12" db="EMBL/GenBank/DDBJ databases">
        <title>The genomes of Aspergillus section Nigri reveals drivers in fungal speciation.</title>
        <authorList>
            <consortium name="DOE Joint Genome Institute"/>
            <person name="Vesth T.C."/>
            <person name="Nybo J."/>
            <person name="Theobald S."/>
            <person name="Brandl J."/>
            <person name="Frisvad J.C."/>
            <person name="Nielsen K.F."/>
            <person name="Lyhne E.K."/>
            <person name="Kogle M.E."/>
            <person name="Kuo A."/>
            <person name="Riley R."/>
            <person name="Clum A."/>
            <person name="Nolan M."/>
            <person name="Lipzen A."/>
            <person name="Salamov A."/>
            <person name="Henrissat B."/>
            <person name="Wiebenga A."/>
            <person name="De Vries R.P."/>
            <person name="Grigoriev I.V."/>
            <person name="Mortensen U.H."/>
            <person name="Andersen M.R."/>
            <person name="Baker S.E."/>
        </authorList>
    </citation>
    <scope>NUCLEOTIDE SEQUENCE [LARGE SCALE GENOMIC DNA]</scope>
    <source>
        <strain evidence="3 4">CBS 117.55</strain>
    </source>
</reference>
<dbReference type="InterPro" id="IPR001810">
    <property type="entry name" value="F-box_dom"/>
</dbReference>
<dbReference type="AlphaFoldDB" id="A0A317WCH5"/>